<name>A0A8S9S377_BRACR</name>
<gene>
    <name evidence="1" type="ORF">F2Q69_00032043</name>
</gene>
<dbReference type="AlphaFoldDB" id="A0A8S9S377"/>
<protein>
    <submittedName>
        <fullName evidence="1">Uncharacterized protein</fullName>
    </submittedName>
</protein>
<organism evidence="1 2">
    <name type="scientific">Brassica cretica</name>
    <name type="common">Mustard</name>
    <dbReference type="NCBI Taxonomy" id="69181"/>
    <lineage>
        <taxon>Eukaryota</taxon>
        <taxon>Viridiplantae</taxon>
        <taxon>Streptophyta</taxon>
        <taxon>Embryophyta</taxon>
        <taxon>Tracheophyta</taxon>
        <taxon>Spermatophyta</taxon>
        <taxon>Magnoliopsida</taxon>
        <taxon>eudicotyledons</taxon>
        <taxon>Gunneridae</taxon>
        <taxon>Pentapetalae</taxon>
        <taxon>rosids</taxon>
        <taxon>malvids</taxon>
        <taxon>Brassicales</taxon>
        <taxon>Brassicaceae</taxon>
        <taxon>Brassiceae</taxon>
        <taxon>Brassica</taxon>
    </lineage>
</organism>
<dbReference type="EMBL" id="QGKX02000088">
    <property type="protein sequence ID" value="KAF3587610.1"/>
    <property type="molecule type" value="Genomic_DNA"/>
</dbReference>
<evidence type="ECO:0000313" key="2">
    <source>
        <dbReference type="Proteomes" id="UP000712600"/>
    </source>
</evidence>
<comment type="caution">
    <text evidence="1">The sequence shown here is derived from an EMBL/GenBank/DDBJ whole genome shotgun (WGS) entry which is preliminary data.</text>
</comment>
<reference evidence="1" key="1">
    <citation type="submission" date="2019-12" db="EMBL/GenBank/DDBJ databases">
        <title>Genome sequencing and annotation of Brassica cretica.</title>
        <authorList>
            <person name="Studholme D.J."/>
            <person name="Sarris P."/>
        </authorList>
    </citation>
    <scope>NUCLEOTIDE SEQUENCE</scope>
    <source>
        <strain evidence="1">PFS-109/04</strain>
        <tissue evidence="1">Leaf</tissue>
    </source>
</reference>
<evidence type="ECO:0000313" key="1">
    <source>
        <dbReference type="EMBL" id="KAF3587610.1"/>
    </source>
</evidence>
<sequence>MAVDQESSTELLQHIPEAKPLVMSSQVEEAFLSSLRDFQPELCGWCSRNSGDSSIYGAKLDAGGSDFASKGFQVDDRIKAPELLPLLFSERQILTLLSIWCFVYSVT</sequence>
<dbReference type="Proteomes" id="UP000712600">
    <property type="component" value="Unassembled WGS sequence"/>
</dbReference>
<accession>A0A8S9S377</accession>
<proteinExistence type="predicted"/>